<dbReference type="Proteomes" id="UP000250222">
    <property type="component" value="Unassembled WGS sequence"/>
</dbReference>
<proteinExistence type="predicted"/>
<dbReference type="OrthoDB" id="292792at2"/>
<gene>
    <name evidence="1" type="ORF">SAMN05216184_101640</name>
</gene>
<accession>A0A2Y9A453</accession>
<sequence>MRGVLDLQRAAGNRAATVVVQRVLIAGVNVWVDGGYVHWSMNGNRYHFNFSTATPHVTLDGERIHYFFTRDGLEFKDARPEKSEQGGAHKKHTKKKFSELPDTVRDYVVTNFDAMLALL</sequence>
<organism evidence="1 2">
    <name type="scientific">Georgenia satyanarayanai</name>
    <dbReference type="NCBI Taxonomy" id="860221"/>
    <lineage>
        <taxon>Bacteria</taxon>
        <taxon>Bacillati</taxon>
        <taxon>Actinomycetota</taxon>
        <taxon>Actinomycetes</taxon>
        <taxon>Micrococcales</taxon>
        <taxon>Bogoriellaceae</taxon>
        <taxon>Georgenia</taxon>
    </lineage>
</organism>
<keyword evidence="2" id="KW-1185">Reference proteome</keyword>
<dbReference type="EMBL" id="UETB01000001">
    <property type="protein sequence ID" value="SSA36987.1"/>
    <property type="molecule type" value="Genomic_DNA"/>
</dbReference>
<reference evidence="1 2" key="1">
    <citation type="submission" date="2016-10" db="EMBL/GenBank/DDBJ databases">
        <authorList>
            <person name="Cai Z."/>
        </authorList>
    </citation>
    <scope>NUCLEOTIDE SEQUENCE [LARGE SCALE GENOMIC DNA]</scope>
    <source>
        <strain evidence="1 2">CGMCC 1.10826</strain>
    </source>
</reference>
<dbReference type="RefSeq" id="WP_110851104.1">
    <property type="nucleotide sequence ID" value="NZ_QKLZ01000001.1"/>
</dbReference>
<evidence type="ECO:0000313" key="2">
    <source>
        <dbReference type="Proteomes" id="UP000250222"/>
    </source>
</evidence>
<dbReference type="AlphaFoldDB" id="A0A2Y9A453"/>
<evidence type="ECO:0000313" key="1">
    <source>
        <dbReference type="EMBL" id="SSA36987.1"/>
    </source>
</evidence>
<name>A0A2Y9A453_9MICO</name>
<protein>
    <submittedName>
        <fullName evidence="1">Uncharacterized protein</fullName>
    </submittedName>
</protein>